<evidence type="ECO:0000313" key="2">
    <source>
        <dbReference type="EMBL" id="VVC42880.1"/>
    </source>
</evidence>
<dbReference type="Proteomes" id="UP000325440">
    <property type="component" value="Unassembled WGS sequence"/>
</dbReference>
<sequence length="187" mass="20876">MFTLQNLIDSYNKSKGKKETAKIVGKSAGLVSDATQILIQIKIIHFLVGCNKSAVYHVDLASTILSVFVAGPIGFYYSYKEYQDNKDTKKRTEYRNSLIFETLILSSGLLNCLLKMIEVTTIPINLGNDIIYNFNISVTISIIYSTLFLVHQADRLFSQPLSGLDYPNADAHSNVINSNDELPRSIS</sequence>
<protein>
    <submittedName>
        <fullName evidence="2">Uncharacterized protein</fullName>
    </submittedName>
</protein>
<dbReference type="EMBL" id="CABPRJ010002033">
    <property type="protein sequence ID" value="VVC42880.1"/>
    <property type="molecule type" value="Genomic_DNA"/>
</dbReference>
<reference evidence="2 3" key="1">
    <citation type="submission" date="2019-08" db="EMBL/GenBank/DDBJ databases">
        <authorList>
            <person name="Alioto T."/>
            <person name="Alioto T."/>
            <person name="Gomez Garrido J."/>
        </authorList>
    </citation>
    <scope>NUCLEOTIDE SEQUENCE [LARGE SCALE GENOMIC DNA]</scope>
</reference>
<keyword evidence="1" id="KW-1133">Transmembrane helix</keyword>
<feature type="transmembrane region" description="Helical" evidence="1">
    <location>
        <begin position="54"/>
        <end position="77"/>
    </location>
</feature>
<feature type="transmembrane region" description="Helical" evidence="1">
    <location>
        <begin position="98"/>
        <end position="118"/>
    </location>
</feature>
<organism evidence="2 3">
    <name type="scientific">Cinara cedri</name>
    <dbReference type="NCBI Taxonomy" id="506608"/>
    <lineage>
        <taxon>Eukaryota</taxon>
        <taxon>Metazoa</taxon>
        <taxon>Ecdysozoa</taxon>
        <taxon>Arthropoda</taxon>
        <taxon>Hexapoda</taxon>
        <taxon>Insecta</taxon>
        <taxon>Pterygota</taxon>
        <taxon>Neoptera</taxon>
        <taxon>Paraneoptera</taxon>
        <taxon>Hemiptera</taxon>
        <taxon>Sternorrhyncha</taxon>
        <taxon>Aphidomorpha</taxon>
        <taxon>Aphidoidea</taxon>
        <taxon>Aphididae</taxon>
        <taxon>Lachninae</taxon>
        <taxon>Cinara</taxon>
    </lineage>
</organism>
<dbReference type="AlphaFoldDB" id="A0A5E4NGP5"/>
<evidence type="ECO:0000256" key="1">
    <source>
        <dbReference type="SAM" id="Phobius"/>
    </source>
</evidence>
<keyword evidence="3" id="KW-1185">Reference proteome</keyword>
<accession>A0A5E4NGP5</accession>
<dbReference type="OrthoDB" id="6438942at2759"/>
<gene>
    <name evidence="2" type="ORF">CINCED_3A020867</name>
</gene>
<evidence type="ECO:0000313" key="3">
    <source>
        <dbReference type="Proteomes" id="UP000325440"/>
    </source>
</evidence>
<feature type="transmembrane region" description="Helical" evidence="1">
    <location>
        <begin position="130"/>
        <end position="150"/>
    </location>
</feature>
<keyword evidence="1" id="KW-0812">Transmembrane</keyword>
<name>A0A5E4NGP5_9HEMI</name>
<keyword evidence="1" id="KW-0472">Membrane</keyword>
<proteinExistence type="predicted"/>